<name>A0A5M6ZNA8_9PROT</name>
<organism evidence="1 2">
    <name type="scientific">Alkalicaulis satelles</name>
    <dbReference type="NCBI Taxonomy" id="2609175"/>
    <lineage>
        <taxon>Bacteria</taxon>
        <taxon>Pseudomonadati</taxon>
        <taxon>Pseudomonadota</taxon>
        <taxon>Alphaproteobacteria</taxon>
        <taxon>Maricaulales</taxon>
        <taxon>Maricaulaceae</taxon>
        <taxon>Alkalicaulis</taxon>
    </lineage>
</organism>
<comment type="caution">
    <text evidence="1">The sequence shown here is derived from an EMBL/GenBank/DDBJ whole genome shotgun (WGS) entry which is preliminary data.</text>
</comment>
<reference evidence="1 2" key="1">
    <citation type="submission" date="2019-09" db="EMBL/GenBank/DDBJ databases">
        <authorList>
            <person name="Kevbrin V."/>
            <person name="Grouzdev D.S."/>
        </authorList>
    </citation>
    <scope>NUCLEOTIDE SEQUENCE [LARGE SCALE GENOMIC DNA]</scope>
    <source>
        <strain evidence="1 2">G-192</strain>
    </source>
</reference>
<evidence type="ECO:0000313" key="2">
    <source>
        <dbReference type="Proteomes" id="UP000325122"/>
    </source>
</evidence>
<proteinExistence type="predicted"/>
<dbReference type="AlphaFoldDB" id="A0A5M6ZNA8"/>
<keyword evidence="2" id="KW-1185">Reference proteome</keyword>
<dbReference type="EMBL" id="VWOJ01000001">
    <property type="protein sequence ID" value="KAA5805187.1"/>
    <property type="molecule type" value="Genomic_DNA"/>
</dbReference>
<dbReference type="RefSeq" id="WP_150022218.1">
    <property type="nucleotide sequence ID" value="NZ_VWOJ01000001.1"/>
</dbReference>
<dbReference type="Pfam" id="PF14076">
    <property type="entry name" value="DUF4258"/>
    <property type="match status" value="1"/>
</dbReference>
<sequence>MKLRLTAHAAERIGARGISTDQIKAALTDPDWTTPDPEDPVLVRYYKAMPVPDGRVLRVVARRESGEHAIVTAFFDRGARRGRSE</sequence>
<evidence type="ECO:0000313" key="1">
    <source>
        <dbReference type="EMBL" id="KAA5805187.1"/>
    </source>
</evidence>
<dbReference type="Proteomes" id="UP000325122">
    <property type="component" value="Unassembled WGS sequence"/>
</dbReference>
<gene>
    <name evidence="1" type="ORF">F1654_04170</name>
</gene>
<accession>A0A5M6ZNA8</accession>
<protein>
    <submittedName>
        <fullName evidence="1">DUF4258 domain-containing protein</fullName>
    </submittedName>
</protein>
<dbReference type="InterPro" id="IPR025354">
    <property type="entry name" value="DUF4258"/>
</dbReference>